<comment type="subcellular location">
    <subcellularLocation>
        <location evidence="1">Cell surface</location>
    </subcellularLocation>
</comment>
<sequence length="164" mass="17592">MLKRLYRDQRGLTLIELLAVIVILAIIAAIAIPSIGGIINKTKKEAHRANAQMIIDGARFKVTTEGFNPDTTGGNVQTITLEQIVSAGYLDKEPKDPQGTNNSTYHPTATKVTVTQNSSNGSLTYRITLVDASGNTKYFDNKTEEEIKTVSIGGGTSPSPSNTP</sequence>
<comment type="caution">
    <text evidence="4">The sequence shown here is derived from an EMBL/GenBank/DDBJ whole genome shotgun (WGS) entry which is preliminary data.</text>
</comment>
<keyword evidence="2" id="KW-0178">Competence</keyword>
<name>A0A2A6E1C1_9BACL</name>
<gene>
    <name evidence="4" type="ORF">BLM47_06400</name>
</gene>
<protein>
    <recommendedName>
        <fullName evidence="6">Prepilin-type N-terminal cleavage/methylation domain-containing protein</fullName>
    </recommendedName>
</protein>
<evidence type="ECO:0000256" key="1">
    <source>
        <dbReference type="ARBA" id="ARBA00004241"/>
    </source>
</evidence>
<keyword evidence="3" id="KW-1133">Transmembrane helix</keyword>
<reference evidence="4 5" key="1">
    <citation type="submission" date="2016-12" db="EMBL/GenBank/DDBJ databases">
        <title>Candidatus Reconcilibacillus cellulovorans genome.</title>
        <authorList>
            <person name="Kolinko S."/>
            <person name="Wu Y.-W."/>
            <person name="Tachea F."/>
            <person name="Denzel E."/>
            <person name="Hiras J."/>
            <person name="Baecker N."/>
            <person name="Chan L.J."/>
            <person name="Eichorst S.A."/>
            <person name="Frey D."/>
            <person name="Adams P.D."/>
            <person name="Pray T."/>
            <person name="Tanjore D."/>
            <person name="Petzold C.J."/>
            <person name="Gladden J.M."/>
            <person name="Simmons B.A."/>
            <person name="Singer S.W."/>
        </authorList>
    </citation>
    <scope>NUCLEOTIDE SEQUENCE [LARGE SCALE GENOMIC DNA]</scope>
    <source>
        <strain evidence="4">JTherm</strain>
    </source>
</reference>
<dbReference type="PROSITE" id="PS00409">
    <property type="entry name" value="PROKAR_NTER_METHYL"/>
    <property type="match status" value="1"/>
</dbReference>
<evidence type="ECO:0008006" key="6">
    <source>
        <dbReference type="Google" id="ProtNLM"/>
    </source>
</evidence>
<evidence type="ECO:0000256" key="2">
    <source>
        <dbReference type="ARBA" id="ARBA00023287"/>
    </source>
</evidence>
<dbReference type="InterPro" id="IPR045584">
    <property type="entry name" value="Pilin-like"/>
</dbReference>
<dbReference type="GO" id="GO:0030420">
    <property type="term" value="P:establishment of competence for transformation"/>
    <property type="evidence" value="ECO:0007669"/>
    <property type="project" value="UniProtKB-KW"/>
</dbReference>
<dbReference type="Proteomes" id="UP000243688">
    <property type="component" value="Unassembled WGS sequence"/>
</dbReference>
<feature type="transmembrane region" description="Helical" evidence="3">
    <location>
        <begin position="12"/>
        <end position="32"/>
    </location>
</feature>
<evidence type="ECO:0000313" key="5">
    <source>
        <dbReference type="Proteomes" id="UP000243688"/>
    </source>
</evidence>
<dbReference type="SUPFAM" id="SSF54523">
    <property type="entry name" value="Pili subunits"/>
    <property type="match status" value="1"/>
</dbReference>
<dbReference type="EMBL" id="MOXJ01000012">
    <property type="protein sequence ID" value="PDO10606.1"/>
    <property type="molecule type" value="Genomic_DNA"/>
</dbReference>
<keyword evidence="3" id="KW-0472">Membrane</keyword>
<organism evidence="4 5">
    <name type="scientific">Candidatus Reconcilbacillus cellulovorans</name>
    <dbReference type="NCBI Taxonomy" id="1906605"/>
    <lineage>
        <taxon>Bacteria</taxon>
        <taxon>Bacillati</taxon>
        <taxon>Bacillota</taxon>
        <taxon>Bacilli</taxon>
        <taxon>Bacillales</taxon>
        <taxon>Paenibacillaceae</taxon>
        <taxon>Candidatus Reconcilbacillus</taxon>
    </lineage>
</organism>
<proteinExistence type="predicted"/>
<dbReference type="GO" id="GO:0009986">
    <property type="term" value="C:cell surface"/>
    <property type="evidence" value="ECO:0007669"/>
    <property type="project" value="UniProtKB-SubCell"/>
</dbReference>
<dbReference type="NCBIfam" id="TIGR02532">
    <property type="entry name" value="IV_pilin_GFxxxE"/>
    <property type="match status" value="1"/>
</dbReference>
<evidence type="ECO:0000256" key="3">
    <source>
        <dbReference type="SAM" id="Phobius"/>
    </source>
</evidence>
<dbReference type="Pfam" id="PF07963">
    <property type="entry name" value="N_methyl"/>
    <property type="match status" value="1"/>
</dbReference>
<keyword evidence="3" id="KW-0812">Transmembrane</keyword>
<dbReference type="InterPro" id="IPR012902">
    <property type="entry name" value="N_methyl_site"/>
</dbReference>
<evidence type="ECO:0000313" key="4">
    <source>
        <dbReference type="EMBL" id="PDO10606.1"/>
    </source>
</evidence>
<dbReference type="AlphaFoldDB" id="A0A2A6E1C1"/>
<accession>A0A2A6E1C1</accession>
<dbReference type="Gene3D" id="3.30.700.10">
    <property type="entry name" value="Glycoprotein, Type 4 Pilin"/>
    <property type="match status" value="1"/>
</dbReference>